<evidence type="ECO:0000259" key="6">
    <source>
        <dbReference type="PROSITE" id="PS50977"/>
    </source>
</evidence>
<evidence type="ECO:0000256" key="2">
    <source>
        <dbReference type="ARBA" id="ARBA00023125"/>
    </source>
</evidence>
<name>A0A5C5BC59_9MICO</name>
<keyword evidence="8" id="KW-1185">Reference proteome</keyword>
<evidence type="ECO:0000313" key="8">
    <source>
        <dbReference type="Proteomes" id="UP000313849"/>
    </source>
</evidence>
<gene>
    <name evidence="7" type="ORF">FH969_06110</name>
</gene>
<proteinExistence type="predicted"/>
<dbReference type="GO" id="GO:0003700">
    <property type="term" value="F:DNA-binding transcription factor activity"/>
    <property type="evidence" value="ECO:0007669"/>
    <property type="project" value="TreeGrafter"/>
</dbReference>
<protein>
    <submittedName>
        <fullName evidence="7">Helix-turn-helix transcriptional regulator</fullName>
    </submittedName>
</protein>
<reference evidence="7 8" key="1">
    <citation type="submission" date="2019-06" db="EMBL/GenBank/DDBJ databases">
        <title>Draft genome sequence of Miniimonas arenae KCTC 19750T isolated from sea sand.</title>
        <authorList>
            <person name="Park S.-J."/>
        </authorList>
    </citation>
    <scope>NUCLEOTIDE SEQUENCE [LARGE SCALE GENOMIC DNA]</scope>
    <source>
        <strain evidence="7 8">KCTC 19750</strain>
    </source>
</reference>
<dbReference type="PANTHER" id="PTHR30055:SF234">
    <property type="entry name" value="HTH-TYPE TRANSCRIPTIONAL REGULATOR BETI"/>
    <property type="match status" value="1"/>
</dbReference>
<evidence type="ECO:0000256" key="3">
    <source>
        <dbReference type="ARBA" id="ARBA00023163"/>
    </source>
</evidence>
<dbReference type="Gene3D" id="1.10.357.10">
    <property type="entry name" value="Tetracycline Repressor, domain 2"/>
    <property type="match status" value="1"/>
</dbReference>
<feature type="compositionally biased region" description="Low complexity" evidence="5">
    <location>
        <begin position="21"/>
        <end position="41"/>
    </location>
</feature>
<feature type="DNA-binding region" description="H-T-H motif" evidence="4">
    <location>
        <begin position="66"/>
        <end position="85"/>
    </location>
</feature>
<comment type="caution">
    <text evidence="7">The sequence shown here is derived from an EMBL/GenBank/DDBJ whole genome shotgun (WGS) entry which is preliminary data.</text>
</comment>
<dbReference type="InterPro" id="IPR001647">
    <property type="entry name" value="HTH_TetR"/>
</dbReference>
<organism evidence="7 8">
    <name type="scientific">Miniimonas arenae</name>
    <dbReference type="NCBI Taxonomy" id="676201"/>
    <lineage>
        <taxon>Bacteria</taxon>
        <taxon>Bacillati</taxon>
        <taxon>Actinomycetota</taxon>
        <taxon>Actinomycetes</taxon>
        <taxon>Micrococcales</taxon>
        <taxon>Beutenbergiaceae</taxon>
        <taxon>Miniimonas</taxon>
    </lineage>
</organism>
<sequence>MGSGTLGAARTPARASEPTSRRASGRASGRTASARTNRGPAVAAENRRAILAAARRLFAERGFEVPLSAIAREAGIGQGVLYRHFRSRLDLAIEVFDDNFLELEAAAADPAPDAFDRLWRLLLAQTVREAAFVEMAVEAQRLEVTYDGDARLAALVSLALGRAQAAGTADPALTLEDVLVSWRMAFGIVATAPNPAEAERLLAQRLPRPIPLGQPLAPVTPGG</sequence>
<dbReference type="EMBL" id="VENP01000016">
    <property type="protein sequence ID" value="TNU75127.1"/>
    <property type="molecule type" value="Genomic_DNA"/>
</dbReference>
<keyword evidence="1" id="KW-0805">Transcription regulation</keyword>
<evidence type="ECO:0000256" key="5">
    <source>
        <dbReference type="SAM" id="MobiDB-lite"/>
    </source>
</evidence>
<feature type="domain" description="HTH tetR-type" evidence="6">
    <location>
        <begin position="44"/>
        <end position="103"/>
    </location>
</feature>
<accession>A0A5C5BC59</accession>
<dbReference type="Pfam" id="PF00440">
    <property type="entry name" value="TetR_N"/>
    <property type="match status" value="1"/>
</dbReference>
<dbReference type="InterPro" id="IPR050109">
    <property type="entry name" value="HTH-type_TetR-like_transc_reg"/>
</dbReference>
<feature type="region of interest" description="Disordered" evidence="5">
    <location>
        <begin position="1"/>
        <end position="41"/>
    </location>
</feature>
<evidence type="ECO:0000256" key="1">
    <source>
        <dbReference type="ARBA" id="ARBA00023015"/>
    </source>
</evidence>
<dbReference type="PROSITE" id="PS50977">
    <property type="entry name" value="HTH_TETR_2"/>
    <property type="match status" value="1"/>
</dbReference>
<dbReference type="AlphaFoldDB" id="A0A5C5BC59"/>
<dbReference type="InterPro" id="IPR009057">
    <property type="entry name" value="Homeodomain-like_sf"/>
</dbReference>
<dbReference type="PRINTS" id="PR00455">
    <property type="entry name" value="HTHTETR"/>
</dbReference>
<dbReference type="SUPFAM" id="SSF46689">
    <property type="entry name" value="Homeodomain-like"/>
    <property type="match status" value="1"/>
</dbReference>
<evidence type="ECO:0000313" key="7">
    <source>
        <dbReference type="EMBL" id="TNU75127.1"/>
    </source>
</evidence>
<evidence type="ECO:0000256" key="4">
    <source>
        <dbReference type="PROSITE-ProRule" id="PRU00335"/>
    </source>
</evidence>
<dbReference type="OrthoDB" id="3192968at2"/>
<keyword evidence="3" id="KW-0804">Transcription</keyword>
<dbReference type="GO" id="GO:0000976">
    <property type="term" value="F:transcription cis-regulatory region binding"/>
    <property type="evidence" value="ECO:0007669"/>
    <property type="project" value="TreeGrafter"/>
</dbReference>
<keyword evidence="2 4" id="KW-0238">DNA-binding</keyword>
<dbReference type="PANTHER" id="PTHR30055">
    <property type="entry name" value="HTH-TYPE TRANSCRIPTIONAL REGULATOR RUTR"/>
    <property type="match status" value="1"/>
</dbReference>
<dbReference type="Proteomes" id="UP000313849">
    <property type="component" value="Unassembled WGS sequence"/>
</dbReference>